<keyword evidence="1" id="KW-0472">Membrane</keyword>
<organism evidence="2 3">
    <name type="scientific">Lacticaseibacillus paracasei subsp. paracasei Lpp41</name>
    <dbReference type="NCBI Taxonomy" id="1256208"/>
    <lineage>
        <taxon>Bacteria</taxon>
        <taxon>Bacillati</taxon>
        <taxon>Bacillota</taxon>
        <taxon>Bacilli</taxon>
        <taxon>Lactobacillales</taxon>
        <taxon>Lactobacillaceae</taxon>
        <taxon>Lacticaseibacillus</taxon>
    </lineage>
</organism>
<gene>
    <name evidence="2" type="ORF">Lpp41_12517</name>
</gene>
<evidence type="ECO:0000313" key="2">
    <source>
        <dbReference type="EMBL" id="EPC71118.1"/>
    </source>
</evidence>
<keyword evidence="1" id="KW-0812">Transmembrane</keyword>
<protein>
    <submittedName>
        <fullName evidence="2">Uncharacterized protein</fullName>
    </submittedName>
</protein>
<proteinExistence type="predicted"/>
<feature type="transmembrane region" description="Helical" evidence="1">
    <location>
        <begin position="20"/>
        <end position="38"/>
    </location>
</feature>
<evidence type="ECO:0000313" key="3">
    <source>
        <dbReference type="Proteomes" id="UP000014244"/>
    </source>
</evidence>
<dbReference type="AlphaFoldDB" id="A0A829H624"/>
<keyword evidence="1" id="KW-1133">Transmembrane helix</keyword>
<accession>A0A829H624</accession>
<name>A0A829H624_LACPA</name>
<comment type="caution">
    <text evidence="2">The sequence shown here is derived from an EMBL/GenBank/DDBJ whole genome shotgun (WGS) entry which is preliminary data.</text>
</comment>
<dbReference type="EMBL" id="ANKE01000602">
    <property type="protein sequence ID" value="EPC71118.1"/>
    <property type="molecule type" value="Genomic_DNA"/>
</dbReference>
<dbReference type="Proteomes" id="UP000014244">
    <property type="component" value="Unassembled WGS sequence"/>
</dbReference>
<feature type="transmembrane region" description="Helical" evidence="1">
    <location>
        <begin position="58"/>
        <end position="80"/>
    </location>
</feature>
<evidence type="ECO:0000256" key="1">
    <source>
        <dbReference type="SAM" id="Phobius"/>
    </source>
</evidence>
<sequence>MNVERRKQLRRCNDEVYKELLINLVIIVGFLLVEIQPVQSEHVSLTPKVSSVLVLVNFLYYFGALLTFGIVIMLILLLSIRRFLKPKNKI</sequence>
<reference evidence="2 3" key="1">
    <citation type="journal article" date="2013" name="PLoS ONE">
        <title>Lactobacillus paracasei comparative genomics: towards species pan-genome definition and exploitation of diversity.</title>
        <authorList>
            <person name="Smokvina T."/>
            <person name="Wels M."/>
            <person name="Polka J."/>
            <person name="Chervaux C."/>
            <person name="Brisse S."/>
            <person name="Boekhorst J."/>
            <person name="van Hylckama Vlieg J.E."/>
            <person name="Siezen R.J."/>
        </authorList>
    </citation>
    <scope>NUCLEOTIDE SEQUENCE [LARGE SCALE GENOMIC DNA]</scope>
    <source>
        <strain evidence="2 3">Lpp41</strain>
    </source>
</reference>